<dbReference type="EMBL" id="CP019445">
    <property type="protein sequence ID" value="APZ07590.1"/>
    <property type="molecule type" value="Genomic_DNA"/>
</dbReference>
<evidence type="ECO:0000313" key="4">
    <source>
        <dbReference type="Proteomes" id="UP000187148"/>
    </source>
</evidence>
<dbReference type="AlphaFoldDB" id="A0A830Z4B1"/>
<dbReference type="InterPro" id="IPR047774">
    <property type="entry name" value="SrfA-like"/>
</dbReference>
<keyword evidence="4" id="KW-1185">Reference proteome</keyword>
<accession>A0A830Z4B1</accession>
<feature type="transmembrane region" description="Helical" evidence="2">
    <location>
        <begin position="185"/>
        <end position="209"/>
    </location>
</feature>
<keyword evidence="2" id="KW-1133">Transmembrane helix</keyword>
<name>A0A830Z4B1_9ENTR</name>
<dbReference type="NCBIfam" id="NF040486">
    <property type="entry name" value="SrfA_fam"/>
    <property type="match status" value="1"/>
</dbReference>
<reference evidence="3 4" key="1">
    <citation type="submission" date="2017-01" db="EMBL/GenBank/DDBJ databases">
        <authorList>
            <person name="Cao J.-M."/>
        </authorList>
    </citation>
    <scope>NUCLEOTIDE SEQUENCE [LARGE SCALE GENOMIC DNA]</scope>
    <source>
        <strain evidence="3 4">888-76</strain>
    </source>
</reference>
<organism evidence="3 4">
    <name type="scientific">Kosakonia cowanii JCM 10956 = DSM 18146</name>
    <dbReference type="NCBI Taxonomy" id="1300165"/>
    <lineage>
        <taxon>Bacteria</taxon>
        <taxon>Pseudomonadati</taxon>
        <taxon>Pseudomonadota</taxon>
        <taxon>Gammaproteobacteria</taxon>
        <taxon>Enterobacterales</taxon>
        <taxon>Enterobacteriaceae</taxon>
        <taxon>Kosakonia</taxon>
    </lineage>
</organism>
<feature type="region of interest" description="Disordered" evidence="1">
    <location>
        <begin position="285"/>
        <end position="306"/>
    </location>
</feature>
<protein>
    <recommendedName>
        <fullName evidence="5">Virulence effector protein</fullName>
    </recommendedName>
</protein>
<dbReference type="RefSeq" id="WP_076770289.1">
    <property type="nucleotide sequence ID" value="NZ_CP019445.1"/>
</dbReference>
<keyword evidence="2" id="KW-0812">Transmembrane</keyword>
<keyword evidence="2" id="KW-0472">Membrane</keyword>
<proteinExistence type="predicted"/>
<dbReference type="Proteomes" id="UP000187148">
    <property type="component" value="Chromosome"/>
</dbReference>
<sequence length="465" mass="49548">MFLCSDKLNKYQSMGENGQAVHISALQLRETLRLRKQSAAADVLAIPQISEHGERVDWYAPFSGDVIPWSAATESERQSALAQLETTQATLRQLSQDFAQSNQPEQQLFGKLLEKTLQFPDPEHVWLVNGKPVISFWGFVNARHQARIDPLDCLRPPKPVTPAAPLHSAPPVNEPLVTQPKRRGWWILPAWLCWLLPLLLLALLLLWLLRGCVPGVTIPGFSVEQPALPDAHLPVAENGATLPVTSSERVVGTTEGVTAPVVSGSTTGIVPLSDEERATAAPENAAALNDPAVPVAPETGSEPAQAGVEPVTPEAQVNDPALAEPNATAGNATAPVEVKNPLSLPPEALAQGRTDFLNGQWRAGAGIQDQRTGKPLSLNYQIKDGKGEVQMVRGDGVSCRGAVNAAIQAGKLAINNQGEAQCTDGSVYQMPEIVCAPGAKSVADCKGSYGTSTLFPLSMKQEASN</sequence>
<evidence type="ECO:0000256" key="1">
    <source>
        <dbReference type="SAM" id="MobiDB-lite"/>
    </source>
</evidence>
<gene>
    <name evidence="3" type="ORF">BWI95_05980</name>
</gene>
<evidence type="ECO:0000313" key="3">
    <source>
        <dbReference type="EMBL" id="APZ07590.1"/>
    </source>
</evidence>
<evidence type="ECO:0008006" key="5">
    <source>
        <dbReference type="Google" id="ProtNLM"/>
    </source>
</evidence>
<evidence type="ECO:0000256" key="2">
    <source>
        <dbReference type="SAM" id="Phobius"/>
    </source>
</evidence>
<dbReference type="KEGG" id="kco:BWI95_05980"/>